<protein>
    <recommendedName>
        <fullName evidence="3">F-box domain-containing protein</fullName>
    </recommendedName>
</protein>
<proteinExistence type="predicted"/>
<gene>
    <name evidence="1" type="ORF">PLICRDRAFT_67736</name>
</gene>
<keyword evidence="2" id="KW-1185">Reference proteome</keyword>
<evidence type="ECO:0008006" key="3">
    <source>
        <dbReference type="Google" id="ProtNLM"/>
    </source>
</evidence>
<dbReference type="Gene3D" id="1.20.1280.50">
    <property type="match status" value="1"/>
</dbReference>
<name>A0A0C9T6D8_PLICR</name>
<sequence>PMSAEAQAAHAFDYEAQEHMRVLDAGLETVKNALSALELPKRDLDAMMQSYKAIFSPFRRFPAEILSEVFIHCLPAVGDVPSMMCAPLLVMSVCKRWHAVALSTPQLW</sequence>
<evidence type="ECO:0000313" key="1">
    <source>
        <dbReference type="EMBL" id="KII83658.1"/>
    </source>
</evidence>
<dbReference type="Proteomes" id="UP000053263">
    <property type="component" value="Unassembled WGS sequence"/>
</dbReference>
<feature type="non-terminal residue" evidence="1">
    <location>
        <position position="1"/>
    </location>
</feature>
<dbReference type="HOGENOM" id="CLU_018544_3_2_1"/>
<feature type="non-terminal residue" evidence="1">
    <location>
        <position position="108"/>
    </location>
</feature>
<accession>A0A0C9T6D8</accession>
<evidence type="ECO:0000313" key="2">
    <source>
        <dbReference type="Proteomes" id="UP000053263"/>
    </source>
</evidence>
<dbReference type="AlphaFoldDB" id="A0A0C9T6D8"/>
<organism evidence="1 2">
    <name type="scientific">Plicaturopsis crispa FD-325 SS-3</name>
    <dbReference type="NCBI Taxonomy" id="944288"/>
    <lineage>
        <taxon>Eukaryota</taxon>
        <taxon>Fungi</taxon>
        <taxon>Dikarya</taxon>
        <taxon>Basidiomycota</taxon>
        <taxon>Agaricomycotina</taxon>
        <taxon>Agaricomycetes</taxon>
        <taxon>Agaricomycetidae</taxon>
        <taxon>Amylocorticiales</taxon>
        <taxon>Amylocorticiaceae</taxon>
        <taxon>Plicatura</taxon>
        <taxon>Plicaturopsis crispa</taxon>
    </lineage>
</organism>
<reference evidence="1 2" key="1">
    <citation type="submission" date="2014-06" db="EMBL/GenBank/DDBJ databases">
        <title>Evolutionary Origins and Diversification of the Mycorrhizal Mutualists.</title>
        <authorList>
            <consortium name="DOE Joint Genome Institute"/>
            <consortium name="Mycorrhizal Genomics Consortium"/>
            <person name="Kohler A."/>
            <person name="Kuo A."/>
            <person name="Nagy L.G."/>
            <person name="Floudas D."/>
            <person name="Copeland A."/>
            <person name="Barry K.W."/>
            <person name="Cichocki N."/>
            <person name="Veneault-Fourrey C."/>
            <person name="LaButti K."/>
            <person name="Lindquist E.A."/>
            <person name="Lipzen A."/>
            <person name="Lundell T."/>
            <person name="Morin E."/>
            <person name="Murat C."/>
            <person name="Riley R."/>
            <person name="Ohm R."/>
            <person name="Sun H."/>
            <person name="Tunlid A."/>
            <person name="Henrissat B."/>
            <person name="Grigoriev I.V."/>
            <person name="Hibbett D.S."/>
            <person name="Martin F."/>
        </authorList>
    </citation>
    <scope>NUCLEOTIDE SEQUENCE [LARGE SCALE GENOMIC DNA]</scope>
    <source>
        <strain evidence="1 2">FD-325 SS-3</strain>
    </source>
</reference>
<dbReference type="OrthoDB" id="2269034at2759"/>
<dbReference type="EMBL" id="KN832575">
    <property type="protein sequence ID" value="KII83658.1"/>
    <property type="molecule type" value="Genomic_DNA"/>
</dbReference>